<evidence type="ECO:0000313" key="4">
    <source>
        <dbReference type="Proteomes" id="UP000233435"/>
    </source>
</evidence>
<keyword evidence="4" id="KW-1185">Reference proteome</keyword>
<name>A0A2N3HEV0_9FLAO</name>
<dbReference type="AlphaFoldDB" id="A0A2N3HEV0"/>
<dbReference type="EMBL" id="PJEO01000057">
    <property type="protein sequence ID" value="PKQ43510.1"/>
    <property type="molecule type" value="Genomic_DNA"/>
</dbReference>
<dbReference type="Gene3D" id="3.30.70.100">
    <property type="match status" value="2"/>
</dbReference>
<dbReference type="OrthoDB" id="192769at2"/>
<dbReference type="SUPFAM" id="SSF54909">
    <property type="entry name" value="Dimeric alpha+beta barrel"/>
    <property type="match status" value="2"/>
</dbReference>
<feature type="chain" id="PRO_5015007967" evidence="1">
    <location>
        <begin position="22"/>
        <end position="257"/>
    </location>
</feature>
<accession>A0A2N3HEV0</accession>
<dbReference type="Proteomes" id="UP000233435">
    <property type="component" value="Unassembled WGS sequence"/>
</dbReference>
<reference evidence="3 4" key="1">
    <citation type="submission" date="2017-12" db="EMBL/GenBank/DDBJ databases">
        <title>Confluentibacter flavum sp. nov., isolated from the saline lake.</title>
        <authorList>
            <person name="Yu L."/>
        </authorList>
    </citation>
    <scope>NUCLEOTIDE SEQUENCE [LARGE SCALE GENOMIC DNA]</scope>
    <source>
        <strain evidence="3 4">3B</strain>
    </source>
</reference>
<evidence type="ECO:0000259" key="2">
    <source>
        <dbReference type="Pfam" id="PF07978"/>
    </source>
</evidence>
<feature type="domain" description="NIPSNAP" evidence="2">
    <location>
        <begin position="152"/>
        <end position="255"/>
    </location>
</feature>
<sequence length="257" mass="29581">MKKTALLLFIPLILLSSQLYAQHRDIYQIKTYLMNTEQQMETTENFLKDAYLPALKRIGIKSVGVFKPKTIDSDSIKKVMVLIPFTSLEQFAGLDNQLLKDNHYLTAGANYLNAPFNKKPYLRIESTLLQAFSEHPHVTPTPLTGPRDERVYELRSYEASTEAILKNKIEMFNKGGEIKLFDSLNFNAVFYGEVISGDKMPNLMYMTTFSNQASRDELWKAFFSSPEWKVLSAKTEYKNNVSKADIIFFTPTEYSDY</sequence>
<evidence type="ECO:0000313" key="3">
    <source>
        <dbReference type="EMBL" id="PKQ43510.1"/>
    </source>
</evidence>
<dbReference type="InterPro" id="IPR011008">
    <property type="entry name" value="Dimeric_a/b-barrel"/>
</dbReference>
<protein>
    <submittedName>
        <fullName evidence="3">NIPSNAP family containing protein</fullName>
    </submittedName>
</protein>
<proteinExistence type="predicted"/>
<dbReference type="Pfam" id="PF07978">
    <property type="entry name" value="NIPSNAP"/>
    <property type="match status" value="1"/>
</dbReference>
<feature type="signal peptide" evidence="1">
    <location>
        <begin position="1"/>
        <end position="21"/>
    </location>
</feature>
<organism evidence="3 4">
    <name type="scientific">Confluentibacter flavum</name>
    <dbReference type="NCBI Taxonomy" id="1909700"/>
    <lineage>
        <taxon>Bacteria</taxon>
        <taxon>Pseudomonadati</taxon>
        <taxon>Bacteroidota</taxon>
        <taxon>Flavobacteriia</taxon>
        <taxon>Flavobacteriales</taxon>
        <taxon>Flavobacteriaceae</taxon>
        <taxon>Confluentibacter</taxon>
    </lineage>
</organism>
<keyword evidence="1" id="KW-0732">Signal</keyword>
<gene>
    <name evidence="3" type="ORF">CSW08_17715</name>
</gene>
<comment type="caution">
    <text evidence="3">The sequence shown here is derived from an EMBL/GenBank/DDBJ whole genome shotgun (WGS) entry which is preliminary data.</text>
</comment>
<evidence type="ECO:0000256" key="1">
    <source>
        <dbReference type="SAM" id="SignalP"/>
    </source>
</evidence>
<dbReference type="RefSeq" id="WP_106661256.1">
    <property type="nucleotide sequence ID" value="NZ_PJEO01000057.1"/>
</dbReference>
<dbReference type="InterPro" id="IPR012577">
    <property type="entry name" value="NIPSNAP"/>
</dbReference>